<protein>
    <submittedName>
        <fullName evidence="1">Uncharacterized protein</fullName>
    </submittedName>
</protein>
<reference evidence="1 2" key="1">
    <citation type="submission" date="2021-06" db="EMBL/GenBank/DDBJ databases">
        <title>Caerostris extrusa draft genome.</title>
        <authorList>
            <person name="Kono N."/>
            <person name="Arakawa K."/>
        </authorList>
    </citation>
    <scope>NUCLEOTIDE SEQUENCE [LARGE SCALE GENOMIC DNA]</scope>
</reference>
<dbReference type="AlphaFoldDB" id="A0AAV4V1Y2"/>
<dbReference type="Proteomes" id="UP001054945">
    <property type="component" value="Unassembled WGS sequence"/>
</dbReference>
<evidence type="ECO:0000313" key="2">
    <source>
        <dbReference type="Proteomes" id="UP001054945"/>
    </source>
</evidence>
<gene>
    <name evidence="1" type="ORF">CEXT_606191</name>
</gene>
<keyword evidence="2" id="KW-1185">Reference proteome</keyword>
<proteinExistence type="predicted"/>
<dbReference type="EMBL" id="BPLR01013800">
    <property type="protein sequence ID" value="GIY63899.1"/>
    <property type="molecule type" value="Genomic_DNA"/>
</dbReference>
<sequence length="172" mass="19078">MHCTASPCLMKRSICVRLGEFVCKVRKTTAAHKLNLFFSPSTVSDSLEDVADLHGGRKTNREKNDCMLYWQAVSERLSSIKEKTALFSPCGAKKFGISQPGSLKRKSEPQRPAKRNIYQLKVMKVEEPSAFFPPANKGTITVNSLNYGNCSGDLQVFLLSPTMTDCVLALSR</sequence>
<evidence type="ECO:0000313" key="1">
    <source>
        <dbReference type="EMBL" id="GIY63899.1"/>
    </source>
</evidence>
<organism evidence="1 2">
    <name type="scientific">Caerostris extrusa</name>
    <name type="common">Bark spider</name>
    <name type="synonym">Caerostris bankana</name>
    <dbReference type="NCBI Taxonomy" id="172846"/>
    <lineage>
        <taxon>Eukaryota</taxon>
        <taxon>Metazoa</taxon>
        <taxon>Ecdysozoa</taxon>
        <taxon>Arthropoda</taxon>
        <taxon>Chelicerata</taxon>
        <taxon>Arachnida</taxon>
        <taxon>Araneae</taxon>
        <taxon>Araneomorphae</taxon>
        <taxon>Entelegynae</taxon>
        <taxon>Araneoidea</taxon>
        <taxon>Araneidae</taxon>
        <taxon>Caerostris</taxon>
    </lineage>
</organism>
<comment type="caution">
    <text evidence="1">The sequence shown here is derived from an EMBL/GenBank/DDBJ whole genome shotgun (WGS) entry which is preliminary data.</text>
</comment>
<accession>A0AAV4V1Y2</accession>
<name>A0AAV4V1Y2_CAEEX</name>